<dbReference type="Proteomes" id="UP000317593">
    <property type="component" value="Unassembled WGS sequence"/>
</dbReference>
<protein>
    <submittedName>
        <fullName evidence="1">Uncharacterized protein</fullName>
    </submittedName>
</protein>
<keyword evidence="2" id="KW-1185">Reference proteome</keyword>
<proteinExistence type="predicted"/>
<evidence type="ECO:0000313" key="2">
    <source>
        <dbReference type="Proteomes" id="UP000317593"/>
    </source>
</evidence>
<reference evidence="1 2" key="1">
    <citation type="submission" date="2017-05" db="EMBL/GenBank/DDBJ databases">
        <authorList>
            <person name="Varghese N."/>
            <person name="Submissions S."/>
        </authorList>
    </citation>
    <scope>NUCLEOTIDE SEQUENCE [LARGE SCALE GENOMIC DNA]</scope>
    <source>
        <strain evidence="1 2">DSM 21194</strain>
    </source>
</reference>
<dbReference type="AlphaFoldDB" id="A0A521F2P0"/>
<dbReference type="RefSeq" id="WP_142715879.1">
    <property type="nucleotide sequence ID" value="NZ_FXTH01000022.1"/>
</dbReference>
<organism evidence="1 2">
    <name type="scientific">Fodinibius sediminis</name>
    <dbReference type="NCBI Taxonomy" id="1214077"/>
    <lineage>
        <taxon>Bacteria</taxon>
        <taxon>Pseudomonadati</taxon>
        <taxon>Balneolota</taxon>
        <taxon>Balneolia</taxon>
        <taxon>Balneolales</taxon>
        <taxon>Balneolaceae</taxon>
        <taxon>Fodinibius</taxon>
    </lineage>
</organism>
<sequence length="65" mass="8201">MNELLEAIRTYEKKYWKYPEIRITRNFFEEHQRQLLRIMQVTKVVFDDSVDKWEIITDDRHTKQK</sequence>
<name>A0A521F2P0_9BACT</name>
<dbReference type="EMBL" id="FXTH01000022">
    <property type="protein sequence ID" value="SMO90468.1"/>
    <property type="molecule type" value="Genomic_DNA"/>
</dbReference>
<accession>A0A521F2P0</accession>
<gene>
    <name evidence="1" type="ORF">SAMN06265218_12227</name>
</gene>
<evidence type="ECO:0000313" key="1">
    <source>
        <dbReference type="EMBL" id="SMO90468.1"/>
    </source>
</evidence>